<dbReference type="AlphaFoldDB" id="A0A8R1DKH7"/>
<reference evidence="2" key="1">
    <citation type="submission" date="2010-08" db="EMBL/GenBank/DDBJ databases">
        <authorList>
            <consortium name="Caenorhabditis japonica Sequencing Consortium"/>
            <person name="Wilson R.K."/>
        </authorList>
    </citation>
    <scope>NUCLEOTIDE SEQUENCE [LARGE SCALE GENOMIC DNA]</scope>
    <source>
        <strain evidence="2">DF5081</strain>
    </source>
</reference>
<proteinExistence type="predicted"/>
<evidence type="ECO:0000313" key="2">
    <source>
        <dbReference type="Proteomes" id="UP000005237"/>
    </source>
</evidence>
<evidence type="ECO:0000313" key="1">
    <source>
        <dbReference type="EnsemblMetazoa" id="CJA04649a.1"/>
    </source>
</evidence>
<name>A0A8R1DKH7_CAEJA</name>
<accession>A0A8R1DKH7</accession>
<reference evidence="1" key="2">
    <citation type="submission" date="2022-06" db="UniProtKB">
        <authorList>
            <consortium name="EnsemblMetazoa"/>
        </authorList>
    </citation>
    <scope>IDENTIFICATION</scope>
    <source>
        <strain evidence="1">DF5081</strain>
    </source>
</reference>
<protein>
    <submittedName>
        <fullName evidence="1">Uncharacterized protein</fullName>
    </submittedName>
</protein>
<sequence length="101" mass="11487">MMADMKGIICRFEANHKEAQPLTVTPKLHLLCAHLVSFLKVDKSWGQVTEQGLESLHAVINSLIMRFVSVRNVEKNAESIVKHTGNFNFLYDLGKSWFTNI</sequence>
<organism evidence="1 2">
    <name type="scientific">Caenorhabditis japonica</name>
    <dbReference type="NCBI Taxonomy" id="281687"/>
    <lineage>
        <taxon>Eukaryota</taxon>
        <taxon>Metazoa</taxon>
        <taxon>Ecdysozoa</taxon>
        <taxon>Nematoda</taxon>
        <taxon>Chromadorea</taxon>
        <taxon>Rhabditida</taxon>
        <taxon>Rhabditina</taxon>
        <taxon>Rhabditomorpha</taxon>
        <taxon>Rhabditoidea</taxon>
        <taxon>Rhabditidae</taxon>
        <taxon>Peloderinae</taxon>
        <taxon>Caenorhabditis</taxon>
    </lineage>
</organism>
<dbReference type="Proteomes" id="UP000005237">
    <property type="component" value="Unassembled WGS sequence"/>
</dbReference>
<keyword evidence="2" id="KW-1185">Reference proteome</keyword>
<dbReference type="EnsemblMetazoa" id="CJA04649a.1">
    <property type="protein sequence ID" value="CJA04649a.1"/>
    <property type="gene ID" value="WBGene00123853"/>
</dbReference>